<evidence type="ECO:0000313" key="7">
    <source>
        <dbReference type="Proteomes" id="UP000000433"/>
    </source>
</evidence>
<dbReference type="InterPro" id="IPR011006">
    <property type="entry name" value="CheY-like_superfamily"/>
</dbReference>
<dbReference type="CDD" id="cd17574">
    <property type="entry name" value="REC_OmpR"/>
    <property type="match status" value="1"/>
</dbReference>
<dbReference type="CDD" id="cd00383">
    <property type="entry name" value="trans_reg_C"/>
    <property type="match status" value="1"/>
</dbReference>
<dbReference type="GO" id="GO:0005829">
    <property type="term" value="C:cytosol"/>
    <property type="evidence" value="ECO:0007669"/>
    <property type="project" value="TreeGrafter"/>
</dbReference>
<dbReference type="SUPFAM" id="SSF52172">
    <property type="entry name" value="CheY-like"/>
    <property type="match status" value="1"/>
</dbReference>
<dbReference type="InterPro" id="IPR001789">
    <property type="entry name" value="Sig_transdc_resp-reg_receiver"/>
</dbReference>
<proteinExistence type="predicted"/>
<dbReference type="Gene3D" id="1.10.10.10">
    <property type="entry name" value="Winged helix-like DNA-binding domain superfamily/Winged helix DNA-binding domain"/>
    <property type="match status" value="1"/>
</dbReference>
<dbReference type="SMART" id="SM00862">
    <property type="entry name" value="Trans_reg_C"/>
    <property type="match status" value="1"/>
</dbReference>
<name>A0A916KNS7_DEHMC</name>
<accession>A0A916KNS7</accession>
<dbReference type="PANTHER" id="PTHR48111">
    <property type="entry name" value="REGULATOR OF RPOS"/>
    <property type="match status" value="1"/>
</dbReference>
<gene>
    <name evidence="6" type="primary">rdhD</name>
    <name evidence="6" type="ordered locus">cbdbA1493</name>
</gene>
<keyword evidence="2" id="KW-0597">Phosphoprotein</keyword>
<evidence type="ECO:0000259" key="5">
    <source>
        <dbReference type="PROSITE" id="PS51755"/>
    </source>
</evidence>
<dbReference type="Proteomes" id="UP000000433">
    <property type="component" value="Chromosome"/>
</dbReference>
<evidence type="ECO:0000256" key="2">
    <source>
        <dbReference type="PROSITE-ProRule" id="PRU00169"/>
    </source>
</evidence>
<dbReference type="Pfam" id="PF00486">
    <property type="entry name" value="Trans_reg_C"/>
    <property type="match status" value="1"/>
</dbReference>
<dbReference type="SUPFAM" id="SSF46894">
    <property type="entry name" value="C-terminal effector domain of the bipartite response regulators"/>
    <property type="match status" value="1"/>
</dbReference>
<dbReference type="RefSeq" id="WP_011309859.1">
    <property type="nucleotide sequence ID" value="NC_007356.1"/>
</dbReference>
<dbReference type="Pfam" id="PF00072">
    <property type="entry name" value="Response_reg"/>
    <property type="match status" value="1"/>
</dbReference>
<reference evidence="6 7" key="1">
    <citation type="journal article" date="2005" name="Nat. Biotechnol.">
        <title>Genome sequence of the chlorinated compound-respiring bacterium Dehalococcoides species strain CBDB1.</title>
        <authorList>
            <person name="Kube M."/>
            <person name="Beck A."/>
            <person name="Zinder S.H."/>
            <person name="Kuhl H."/>
            <person name="Reinhardt R."/>
            <person name="Adrian L."/>
        </authorList>
    </citation>
    <scope>NUCLEOTIDE SEQUENCE [LARGE SCALE GENOMIC DNA]</scope>
    <source>
        <strain evidence="6 7">CBDB1</strain>
    </source>
</reference>
<dbReference type="Gene3D" id="6.10.250.690">
    <property type="match status" value="1"/>
</dbReference>
<dbReference type="AlphaFoldDB" id="A0A916KNS7"/>
<feature type="domain" description="OmpR/PhoB-type" evidence="5">
    <location>
        <begin position="128"/>
        <end position="227"/>
    </location>
</feature>
<dbReference type="GO" id="GO:0006355">
    <property type="term" value="P:regulation of DNA-templated transcription"/>
    <property type="evidence" value="ECO:0007669"/>
    <property type="project" value="InterPro"/>
</dbReference>
<dbReference type="InterPro" id="IPR036388">
    <property type="entry name" value="WH-like_DNA-bd_sf"/>
</dbReference>
<dbReference type="KEGG" id="deh:cbdbA1493"/>
<dbReference type="GO" id="GO:0000156">
    <property type="term" value="F:phosphorelay response regulator activity"/>
    <property type="evidence" value="ECO:0007669"/>
    <property type="project" value="TreeGrafter"/>
</dbReference>
<evidence type="ECO:0000256" key="1">
    <source>
        <dbReference type="ARBA" id="ARBA00023125"/>
    </source>
</evidence>
<feature type="DNA-binding region" description="OmpR/PhoB-type" evidence="3">
    <location>
        <begin position="128"/>
        <end position="227"/>
    </location>
</feature>
<feature type="domain" description="Response regulatory" evidence="4">
    <location>
        <begin position="6"/>
        <end position="121"/>
    </location>
</feature>
<dbReference type="InterPro" id="IPR016032">
    <property type="entry name" value="Sig_transdc_resp-reg_C-effctor"/>
</dbReference>
<keyword evidence="7" id="KW-1185">Reference proteome</keyword>
<sequence length="227" mass="25652">MNVPKTALIIEDNDDIVQTVSLAFQIRWPNINISSTHSGQNGIRMVEDKNPNVIILDLGLPDIDGFKVIQEIRLFSKVPIIVLTVRDTEADIVHALELGADDYVLKPFRQLELTSRVNAQLRHGEIEEETIHLGNYYLNPNERILSADNKNICLTRIETIVLETLFNRAGHVVTHTVLAEQIWGDVHPSTVKNVRIHIKRLRNKLEYEAGLTSLIVTKPGVGYLIQV</sequence>
<feature type="modified residue" description="4-aspartylphosphate" evidence="2">
    <location>
        <position position="57"/>
    </location>
</feature>
<dbReference type="PROSITE" id="PS50110">
    <property type="entry name" value="RESPONSE_REGULATORY"/>
    <property type="match status" value="1"/>
</dbReference>
<evidence type="ECO:0000256" key="3">
    <source>
        <dbReference type="PROSITE-ProRule" id="PRU01091"/>
    </source>
</evidence>
<evidence type="ECO:0000259" key="4">
    <source>
        <dbReference type="PROSITE" id="PS50110"/>
    </source>
</evidence>
<protein>
    <submittedName>
        <fullName evidence="6">DNA-binding response regulator</fullName>
    </submittedName>
</protein>
<dbReference type="InterPro" id="IPR039420">
    <property type="entry name" value="WalR-like"/>
</dbReference>
<organism evidence="6 7">
    <name type="scientific">Dehalococcoides mccartyi (strain CBDB1)</name>
    <dbReference type="NCBI Taxonomy" id="255470"/>
    <lineage>
        <taxon>Bacteria</taxon>
        <taxon>Bacillati</taxon>
        <taxon>Chloroflexota</taxon>
        <taxon>Dehalococcoidia</taxon>
        <taxon>Dehalococcoidales</taxon>
        <taxon>Dehalococcoidaceae</taxon>
        <taxon>Dehalococcoides</taxon>
    </lineage>
</organism>
<dbReference type="GO" id="GO:0032993">
    <property type="term" value="C:protein-DNA complex"/>
    <property type="evidence" value="ECO:0007669"/>
    <property type="project" value="TreeGrafter"/>
</dbReference>
<dbReference type="SMART" id="SM00448">
    <property type="entry name" value="REC"/>
    <property type="match status" value="1"/>
</dbReference>
<dbReference type="PROSITE" id="PS51755">
    <property type="entry name" value="OMPR_PHOB"/>
    <property type="match status" value="1"/>
</dbReference>
<dbReference type="EMBL" id="AJ965256">
    <property type="protein sequence ID" value="CAI83515.1"/>
    <property type="molecule type" value="Genomic_DNA"/>
</dbReference>
<dbReference type="Gene3D" id="3.40.50.2300">
    <property type="match status" value="1"/>
</dbReference>
<evidence type="ECO:0000313" key="6">
    <source>
        <dbReference type="EMBL" id="CAI83515.1"/>
    </source>
</evidence>
<dbReference type="PANTHER" id="PTHR48111:SF50">
    <property type="entry name" value="KDP OPERON TRANSCRIPTIONAL REGULATORY PROTEIN KDPE"/>
    <property type="match status" value="1"/>
</dbReference>
<dbReference type="GO" id="GO:0000976">
    <property type="term" value="F:transcription cis-regulatory region binding"/>
    <property type="evidence" value="ECO:0007669"/>
    <property type="project" value="TreeGrafter"/>
</dbReference>
<dbReference type="InterPro" id="IPR001867">
    <property type="entry name" value="OmpR/PhoB-type_DNA-bd"/>
</dbReference>
<keyword evidence="1 3" id="KW-0238">DNA-binding</keyword>